<dbReference type="Proteomes" id="UP000631791">
    <property type="component" value="Unassembled WGS sequence"/>
</dbReference>
<reference evidence="1 2" key="1">
    <citation type="submission" date="2020-11" db="EMBL/GenBank/DDBJ databases">
        <title>Sequencing the genomes of 1000 actinobacteria strains.</title>
        <authorList>
            <person name="Klenk H.-P."/>
        </authorList>
    </citation>
    <scope>NUCLEOTIDE SEQUENCE [LARGE SCALE GENOMIC DNA]</scope>
    <source>
        <strain evidence="1 2">DSM 101695</strain>
    </source>
</reference>
<name>A0ABS0K8W7_9ACTN</name>
<dbReference type="EMBL" id="JADOTY010000001">
    <property type="protein sequence ID" value="MBG6104926.1"/>
    <property type="molecule type" value="Genomic_DNA"/>
</dbReference>
<comment type="caution">
    <text evidence="1">The sequence shown here is derived from an EMBL/GenBank/DDBJ whole genome shotgun (WGS) entry which is preliminary data.</text>
</comment>
<organism evidence="1 2">
    <name type="scientific">Micromonospora vinacea</name>
    <dbReference type="NCBI Taxonomy" id="709878"/>
    <lineage>
        <taxon>Bacteria</taxon>
        <taxon>Bacillati</taxon>
        <taxon>Actinomycetota</taxon>
        <taxon>Actinomycetes</taxon>
        <taxon>Micromonosporales</taxon>
        <taxon>Micromonosporaceae</taxon>
        <taxon>Micromonospora</taxon>
    </lineage>
</organism>
<dbReference type="Pfam" id="PF03747">
    <property type="entry name" value="ADP_ribosyl_GH"/>
    <property type="match status" value="1"/>
</dbReference>
<proteinExistence type="predicted"/>
<dbReference type="Gene3D" id="1.10.4080.10">
    <property type="entry name" value="ADP-ribosylation/Crystallin J1"/>
    <property type="match status" value="1"/>
</dbReference>
<dbReference type="InterPro" id="IPR036705">
    <property type="entry name" value="Ribosyl_crysJ1_sf"/>
</dbReference>
<keyword evidence="2" id="KW-1185">Reference proteome</keyword>
<sequence length="343" mass="34797">MIRPAPQLATARGCILGLVLGDAIGVTGGTVPASGPLRATSAGQLACFTVEGLIRAHVRGMHKGLTDPPSMVWYGYSRWAVLQGITGVKPAHGGDPMTGWLAKVPVLRERRGSAPATVTALQGGRAGTLEHPGGASIGAHALTRALPAGLCTWWNSPGALGASLAALSHGGTAMVAAALGATMIHLIGLGNGVAGAAMRAHHMPHGSWSGTSADTLAPALAAADTKPAQAAELVRLAAGNTAHSALLGGVYVAVSFPNREQVRDALLFASSVGAKHAATVAGALLGAAHGPDAIPVDWLSRLELAWVADTLARDYVAQVEHSPSGAEYVEATDPHWWSRYPGG</sequence>
<dbReference type="SUPFAM" id="SSF101478">
    <property type="entry name" value="ADP-ribosylglycohydrolase"/>
    <property type="match status" value="1"/>
</dbReference>
<evidence type="ECO:0000313" key="2">
    <source>
        <dbReference type="Proteomes" id="UP000631791"/>
    </source>
</evidence>
<evidence type="ECO:0000313" key="1">
    <source>
        <dbReference type="EMBL" id="MBG6104926.1"/>
    </source>
</evidence>
<dbReference type="InterPro" id="IPR005502">
    <property type="entry name" value="Ribosyl_crysJ1"/>
</dbReference>
<gene>
    <name evidence="1" type="ORF">IW249_005340</name>
</gene>
<dbReference type="RefSeq" id="WP_196923291.1">
    <property type="nucleotide sequence ID" value="NZ_JADOTY010000001.1"/>
</dbReference>
<accession>A0ABS0K8W7</accession>
<protein>
    <submittedName>
        <fullName evidence="1">ADP-ribosylglycohydrolase</fullName>
    </submittedName>
</protein>